<evidence type="ECO:0000256" key="6">
    <source>
        <dbReference type="ARBA" id="ARBA00022617"/>
    </source>
</evidence>
<dbReference type="PRINTS" id="PR00465">
    <property type="entry name" value="EP450IV"/>
</dbReference>
<keyword evidence="11 14" id="KW-0408">Iron</keyword>
<dbReference type="PANTHER" id="PTHR24291:SF189">
    <property type="entry name" value="CYTOCHROME P450 4C3-RELATED"/>
    <property type="match status" value="1"/>
</dbReference>
<reference evidence="17" key="1">
    <citation type="submission" date="2021-07" db="EMBL/GenBank/DDBJ databases">
        <authorList>
            <person name="Catto M.A."/>
            <person name="Jacobson A."/>
            <person name="Kennedy G."/>
            <person name="Labadie P."/>
            <person name="Hunt B.G."/>
            <person name="Srinivasan R."/>
        </authorList>
    </citation>
    <scope>NUCLEOTIDE SEQUENCE</scope>
    <source>
        <strain evidence="17">PL_HMW_Pooled</strain>
        <tissue evidence="17">Head</tissue>
    </source>
</reference>
<evidence type="ECO:0000256" key="16">
    <source>
        <dbReference type="SAM" id="SignalP"/>
    </source>
</evidence>
<comment type="subcellular location">
    <subcellularLocation>
        <location evidence="4">Endoplasmic reticulum membrane</location>
        <topology evidence="4">Peripheral membrane protein</topology>
    </subcellularLocation>
    <subcellularLocation>
        <location evidence="3">Microsome membrane</location>
        <topology evidence="3">Peripheral membrane protein</topology>
    </subcellularLocation>
</comment>
<dbReference type="PRINTS" id="PR00385">
    <property type="entry name" value="P450"/>
</dbReference>
<dbReference type="GO" id="GO:0005506">
    <property type="term" value="F:iron ion binding"/>
    <property type="evidence" value="ECO:0007669"/>
    <property type="project" value="InterPro"/>
</dbReference>
<evidence type="ECO:0000256" key="14">
    <source>
        <dbReference type="PIRSR" id="PIRSR602403-1"/>
    </source>
</evidence>
<dbReference type="InterPro" id="IPR036396">
    <property type="entry name" value="Cyt_P450_sf"/>
</dbReference>
<evidence type="ECO:0000256" key="3">
    <source>
        <dbReference type="ARBA" id="ARBA00004174"/>
    </source>
</evidence>
<dbReference type="Pfam" id="PF00067">
    <property type="entry name" value="p450"/>
    <property type="match status" value="1"/>
</dbReference>
<keyword evidence="8" id="KW-0256">Endoplasmic reticulum</keyword>
<comment type="caution">
    <text evidence="17">The sequence shown here is derived from an EMBL/GenBank/DDBJ whole genome shotgun (WGS) entry which is preliminary data.</text>
</comment>
<dbReference type="PROSITE" id="PS00086">
    <property type="entry name" value="CYTOCHROME_P450"/>
    <property type="match status" value="1"/>
</dbReference>
<evidence type="ECO:0000256" key="2">
    <source>
        <dbReference type="ARBA" id="ARBA00003690"/>
    </source>
</evidence>
<dbReference type="AlphaFoldDB" id="A0AAE1HDJ6"/>
<feature type="binding site" description="axial binding residue" evidence="14">
    <location>
        <position position="440"/>
    </location>
    <ligand>
        <name>heme</name>
        <dbReference type="ChEBI" id="CHEBI:30413"/>
    </ligand>
    <ligandPart>
        <name>Fe</name>
        <dbReference type="ChEBI" id="CHEBI:18248"/>
    </ligandPart>
</feature>
<dbReference type="InterPro" id="IPR017972">
    <property type="entry name" value="Cyt_P450_CS"/>
</dbReference>
<organism evidence="17 18">
    <name type="scientific">Frankliniella fusca</name>
    <dbReference type="NCBI Taxonomy" id="407009"/>
    <lineage>
        <taxon>Eukaryota</taxon>
        <taxon>Metazoa</taxon>
        <taxon>Ecdysozoa</taxon>
        <taxon>Arthropoda</taxon>
        <taxon>Hexapoda</taxon>
        <taxon>Insecta</taxon>
        <taxon>Pterygota</taxon>
        <taxon>Neoptera</taxon>
        <taxon>Paraneoptera</taxon>
        <taxon>Thysanoptera</taxon>
        <taxon>Terebrantia</taxon>
        <taxon>Thripoidea</taxon>
        <taxon>Thripidae</taxon>
        <taxon>Frankliniella</taxon>
    </lineage>
</organism>
<keyword evidence="7 14" id="KW-0479">Metal-binding</keyword>
<keyword evidence="6 14" id="KW-0349">Heme</keyword>
<evidence type="ECO:0000256" key="1">
    <source>
        <dbReference type="ARBA" id="ARBA00001971"/>
    </source>
</evidence>
<dbReference type="InterPro" id="IPR001128">
    <property type="entry name" value="Cyt_P450"/>
</dbReference>
<comment type="cofactor">
    <cofactor evidence="1 14">
        <name>heme</name>
        <dbReference type="ChEBI" id="CHEBI:30413"/>
    </cofactor>
</comment>
<evidence type="ECO:0000256" key="15">
    <source>
        <dbReference type="RuleBase" id="RU000461"/>
    </source>
</evidence>
<comment type="similarity">
    <text evidence="5 15">Belongs to the cytochrome P450 family.</text>
</comment>
<evidence type="ECO:0000256" key="8">
    <source>
        <dbReference type="ARBA" id="ARBA00022824"/>
    </source>
</evidence>
<evidence type="ECO:0000256" key="4">
    <source>
        <dbReference type="ARBA" id="ARBA00004406"/>
    </source>
</evidence>
<evidence type="ECO:0000256" key="13">
    <source>
        <dbReference type="ARBA" id="ARBA00023136"/>
    </source>
</evidence>
<keyword evidence="18" id="KW-1185">Reference proteome</keyword>
<dbReference type="PANTHER" id="PTHR24291">
    <property type="entry name" value="CYTOCHROME P450 FAMILY 4"/>
    <property type="match status" value="1"/>
</dbReference>
<comment type="function">
    <text evidence="2">May be involved in the metabolism of insect hormones and in the breakdown of synthetic insecticides.</text>
</comment>
<keyword evidence="10 15" id="KW-0560">Oxidoreductase</keyword>
<keyword evidence="16" id="KW-0732">Signal</keyword>
<evidence type="ECO:0000256" key="7">
    <source>
        <dbReference type="ARBA" id="ARBA00022723"/>
    </source>
</evidence>
<evidence type="ECO:0000313" key="17">
    <source>
        <dbReference type="EMBL" id="KAK3919360.1"/>
    </source>
</evidence>
<keyword evidence="9" id="KW-0492">Microsome</keyword>
<keyword evidence="12 15" id="KW-0503">Monooxygenase</keyword>
<evidence type="ECO:0000256" key="5">
    <source>
        <dbReference type="ARBA" id="ARBA00010617"/>
    </source>
</evidence>
<dbReference type="EMBL" id="JAHWGI010000979">
    <property type="protein sequence ID" value="KAK3919360.1"/>
    <property type="molecule type" value="Genomic_DNA"/>
</dbReference>
<sequence>MSVLVLAVVALALARYGPGALRQLLGMARLFWKSRAIPGPAEGVLRFLTSPSEELIHKVHETTQRYGGVVRVWAPPVVCIFITDPEDLEVMYGSPHVQVKPAIVYDSVSPILGKGMATLSGSEHRKHRKSIGPSLHLEILQGFVPIFEQNAQILCKGMDSYAATATSFDVMPLLGRCSAQAIVETVYSAEVTPGLKDEQERFIRVLMDSSELIFYRLTRPWYANDTLFRLSPNYDKYMEAVKGFDLYVSKMLAHKKDMVKRGVGPKEGKRKAFLDHFLTSDEAHALTESELVESLKTLSAGAVGTSMDLMSFFMVLIATNPDVQDKIVKELDDVFGGSDRPVEASDLSHLNYLECVIKETLRMYPPLFAFSRNVKKDVPLPSGHVLPEGSIVTMLPYMTHRNPKYFPDPEKFDPSRFSPENSRDRHPYAYIPFSAGPRNCIGQRYAMMSAKVIAATVLRKFRVLLCPNGPQKISDFKMSVGVTFGFKYGANIRVERRVKSDLKRRG</sequence>
<proteinExistence type="inferred from homology"/>
<dbReference type="GO" id="GO:0005789">
    <property type="term" value="C:endoplasmic reticulum membrane"/>
    <property type="evidence" value="ECO:0007669"/>
    <property type="project" value="UniProtKB-SubCell"/>
</dbReference>
<evidence type="ECO:0000256" key="10">
    <source>
        <dbReference type="ARBA" id="ARBA00023002"/>
    </source>
</evidence>
<evidence type="ECO:0000313" key="18">
    <source>
        <dbReference type="Proteomes" id="UP001219518"/>
    </source>
</evidence>
<evidence type="ECO:0000256" key="12">
    <source>
        <dbReference type="ARBA" id="ARBA00023033"/>
    </source>
</evidence>
<dbReference type="Gene3D" id="1.10.630.10">
    <property type="entry name" value="Cytochrome P450"/>
    <property type="match status" value="1"/>
</dbReference>
<feature type="chain" id="PRO_5042071978" evidence="16">
    <location>
        <begin position="20"/>
        <end position="506"/>
    </location>
</feature>
<dbReference type="GO" id="GO:0020037">
    <property type="term" value="F:heme binding"/>
    <property type="evidence" value="ECO:0007669"/>
    <property type="project" value="InterPro"/>
</dbReference>
<gene>
    <name evidence="17" type="ORF">KUF71_008487</name>
</gene>
<feature type="signal peptide" evidence="16">
    <location>
        <begin position="1"/>
        <end position="19"/>
    </location>
</feature>
<reference evidence="17" key="2">
    <citation type="journal article" date="2023" name="BMC Genomics">
        <title>Pest status, molecular evolution, and epigenetic factors derived from the genome assembly of Frankliniella fusca, a thysanopteran phytovirus vector.</title>
        <authorList>
            <person name="Catto M.A."/>
            <person name="Labadie P.E."/>
            <person name="Jacobson A.L."/>
            <person name="Kennedy G.G."/>
            <person name="Srinivasan R."/>
            <person name="Hunt B.G."/>
        </authorList>
    </citation>
    <scope>NUCLEOTIDE SEQUENCE</scope>
    <source>
        <strain evidence="17">PL_HMW_Pooled</strain>
    </source>
</reference>
<keyword evidence="13" id="KW-0472">Membrane</keyword>
<evidence type="ECO:0000256" key="9">
    <source>
        <dbReference type="ARBA" id="ARBA00022848"/>
    </source>
</evidence>
<dbReference type="InterPro" id="IPR002403">
    <property type="entry name" value="Cyt_P450_E_grp-IV"/>
</dbReference>
<dbReference type="SUPFAM" id="SSF48264">
    <property type="entry name" value="Cytochrome P450"/>
    <property type="match status" value="1"/>
</dbReference>
<name>A0AAE1HDJ6_9NEOP</name>
<protein>
    <submittedName>
        <fullName evidence="17">Cytochrome P450 4V2</fullName>
    </submittedName>
</protein>
<dbReference type="GO" id="GO:0004497">
    <property type="term" value="F:monooxygenase activity"/>
    <property type="evidence" value="ECO:0007669"/>
    <property type="project" value="UniProtKB-KW"/>
</dbReference>
<accession>A0AAE1HDJ6</accession>
<evidence type="ECO:0000256" key="11">
    <source>
        <dbReference type="ARBA" id="ARBA00023004"/>
    </source>
</evidence>
<dbReference type="Proteomes" id="UP001219518">
    <property type="component" value="Unassembled WGS sequence"/>
</dbReference>
<dbReference type="InterPro" id="IPR050196">
    <property type="entry name" value="Cytochrome_P450_Monoox"/>
</dbReference>
<dbReference type="GO" id="GO:0016705">
    <property type="term" value="F:oxidoreductase activity, acting on paired donors, with incorporation or reduction of molecular oxygen"/>
    <property type="evidence" value="ECO:0007669"/>
    <property type="project" value="InterPro"/>
</dbReference>